<evidence type="ECO:0000313" key="1">
    <source>
        <dbReference type="EMBL" id="CAF5127647.1"/>
    </source>
</evidence>
<organism evidence="1 2">
    <name type="scientific">Rotaria socialis</name>
    <dbReference type="NCBI Taxonomy" id="392032"/>
    <lineage>
        <taxon>Eukaryota</taxon>
        <taxon>Metazoa</taxon>
        <taxon>Spiralia</taxon>
        <taxon>Gnathifera</taxon>
        <taxon>Rotifera</taxon>
        <taxon>Eurotatoria</taxon>
        <taxon>Bdelloidea</taxon>
        <taxon>Philodinida</taxon>
        <taxon>Philodinidae</taxon>
        <taxon>Rotaria</taxon>
    </lineage>
</organism>
<gene>
    <name evidence="1" type="ORF">QYT958_LOCUS46521</name>
</gene>
<dbReference type="Proteomes" id="UP000663848">
    <property type="component" value="Unassembled WGS sequence"/>
</dbReference>
<feature type="non-terminal residue" evidence="1">
    <location>
        <position position="1"/>
    </location>
</feature>
<accession>A0A822FDM5</accession>
<dbReference type="EMBL" id="CAJOBR010083057">
    <property type="protein sequence ID" value="CAF5127647.1"/>
    <property type="molecule type" value="Genomic_DNA"/>
</dbReference>
<reference evidence="1" key="1">
    <citation type="submission" date="2021-02" db="EMBL/GenBank/DDBJ databases">
        <authorList>
            <person name="Nowell W R."/>
        </authorList>
    </citation>
    <scope>NUCLEOTIDE SEQUENCE</scope>
</reference>
<evidence type="ECO:0000313" key="2">
    <source>
        <dbReference type="Proteomes" id="UP000663848"/>
    </source>
</evidence>
<sequence length="69" mass="8256">IRSRYTRLHIPSDFYHASYAWHQSIPLDHPLKFITPCSFHIFNKNVPRLFDDNVSIIDPPDADYTWNVR</sequence>
<feature type="non-terminal residue" evidence="1">
    <location>
        <position position="69"/>
    </location>
</feature>
<comment type="caution">
    <text evidence="1">The sequence shown here is derived from an EMBL/GenBank/DDBJ whole genome shotgun (WGS) entry which is preliminary data.</text>
</comment>
<name>A0A822FDM5_9BILA</name>
<proteinExistence type="predicted"/>
<protein>
    <submittedName>
        <fullName evidence="1">Uncharacterized protein</fullName>
    </submittedName>
</protein>
<dbReference type="AlphaFoldDB" id="A0A822FDM5"/>